<dbReference type="NCBIfam" id="TIGR00756">
    <property type="entry name" value="PPR"/>
    <property type="match status" value="6"/>
</dbReference>
<gene>
    <name evidence="3" type="ORF">CJ030_MR5G003283</name>
</gene>
<dbReference type="Proteomes" id="UP000516437">
    <property type="component" value="Chromosome 5"/>
</dbReference>
<dbReference type="EMBL" id="RXIC02000023">
    <property type="protein sequence ID" value="KAB1214718.1"/>
    <property type="molecule type" value="Genomic_DNA"/>
</dbReference>
<dbReference type="GO" id="GO:0009451">
    <property type="term" value="P:RNA modification"/>
    <property type="evidence" value="ECO:0007669"/>
    <property type="project" value="InterPro"/>
</dbReference>
<feature type="repeat" description="PPR" evidence="2">
    <location>
        <begin position="836"/>
        <end position="870"/>
    </location>
</feature>
<keyword evidence="1" id="KW-0677">Repeat</keyword>
<reference evidence="3 4" key="1">
    <citation type="journal article" date="2019" name="Plant Biotechnol. J.">
        <title>The red bayberry genome and genetic basis of sex determination.</title>
        <authorList>
            <person name="Jia H.M."/>
            <person name="Jia H.J."/>
            <person name="Cai Q.L."/>
            <person name="Wang Y."/>
            <person name="Zhao H.B."/>
            <person name="Yang W.F."/>
            <person name="Wang G.Y."/>
            <person name="Li Y.H."/>
            <person name="Zhan D.L."/>
            <person name="Shen Y.T."/>
            <person name="Niu Q.F."/>
            <person name="Chang L."/>
            <person name="Qiu J."/>
            <person name="Zhao L."/>
            <person name="Xie H.B."/>
            <person name="Fu W.Y."/>
            <person name="Jin J."/>
            <person name="Li X.W."/>
            <person name="Jiao Y."/>
            <person name="Zhou C.C."/>
            <person name="Tu T."/>
            <person name="Chai C.Y."/>
            <person name="Gao J.L."/>
            <person name="Fan L.J."/>
            <person name="van de Weg E."/>
            <person name="Wang J.Y."/>
            <person name="Gao Z.S."/>
        </authorList>
    </citation>
    <scope>NUCLEOTIDE SEQUENCE [LARGE SCALE GENOMIC DNA]</scope>
    <source>
        <tissue evidence="3">Leaves</tissue>
    </source>
</reference>
<organism evidence="3 4">
    <name type="scientific">Morella rubra</name>
    <name type="common">Chinese bayberry</name>
    <dbReference type="NCBI Taxonomy" id="262757"/>
    <lineage>
        <taxon>Eukaryota</taxon>
        <taxon>Viridiplantae</taxon>
        <taxon>Streptophyta</taxon>
        <taxon>Embryophyta</taxon>
        <taxon>Tracheophyta</taxon>
        <taxon>Spermatophyta</taxon>
        <taxon>Magnoliopsida</taxon>
        <taxon>eudicotyledons</taxon>
        <taxon>Gunneridae</taxon>
        <taxon>Pentapetalae</taxon>
        <taxon>rosids</taxon>
        <taxon>fabids</taxon>
        <taxon>Fagales</taxon>
        <taxon>Myricaceae</taxon>
        <taxon>Morella</taxon>
    </lineage>
</organism>
<dbReference type="OrthoDB" id="1902039at2759"/>
<dbReference type="PANTHER" id="PTHR47926:SF544">
    <property type="entry name" value="PENTACOTRIPEPTIDE-REPEAT REGION OF PRORP DOMAIN-CONTAINING PROTEIN"/>
    <property type="match status" value="1"/>
</dbReference>
<dbReference type="Pfam" id="PF20431">
    <property type="entry name" value="E_motif"/>
    <property type="match status" value="1"/>
</dbReference>
<dbReference type="SUPFAM" id="SSF48452">
    <property type="entry name" value="TPR-like"/>
    <property type="match status" value="1"/>
</dbReference>
<sequence length="1118" mass="124294">MAGTQKSTHATKGQQGFLPFRCFLCAPSLPCLMPPSFRFFVTLPSPSKLSGLGVRQSFNNPPLRSSSNPRGTEFLRLARRCRSIEYLKPLMSLLIVQNLIEEQISVRKFFWSCFHLGAPDIALCMFRRIRNRSLVLQNLMVRGLCNYGLYEDVLLLYLSCRASGCPSDDFTFPFVIKACSAMDAVRTGEEVHCVALKTGCEKNLVIQTALIDFYAKTGCIRTACALIDRIPQPDLVCWNALIAGYSSNGLDQEAFEVFRQIFVKGLKPNMSTFASIIPACARMGCLRTGKCLHGFTVKSGYFSHVFLVPALVSMYAGDADLCTARSIFDSIVEKNVTMWNSMISAYVQNQNTIEALEMFQQMIRAGLQPNLVTFVSIIPSCENSCSPRFGESLHACAIKHGSVCQLSVLTALVSMYSKIGDVLSAIFLFDQIPNRNLLSWNSMVSCYVHNGLWDASLATFQEMLFAGCNPDAVSIVNILSACSKLEAVLVGKSAHAVSIRKGIDLNLNLTNALLAFYSDCHQLPSSFQLFNTMPVRNAISWNTLISGCVNGGDLEKAAAIFHQMQKECMELDLITLISILPVFSKSKNLVQGMAIHGFGIKSGFVSDVSLVNALIGMYCYCGDLEAGRSLFEVIPQRSIVSWNALMTGFRYNNLQKDVLFLCSQMIKEDQRPNHVTLLNLLPLCSTQLQGKSIHAFAVRTGVIRETPLVSSLVFMYARFENVSLCLLLFLTRKREDLALWNAIMCVHVQTNANKAVATFCELLQLGLRPDEITLLSLISACVQLNSTNLNHSVLAYLIRMGFDKYTVICNALIDLYARSGYISKAKKLFDGLIEKDAVSWSVMINGYGLHGDGEAALDLLSQMELSGMIPDDVIYLNILSACSHSGLVEQGRMVFNSMVEHGKSPKMEHHACMVDMLGRIGHLNEAYDVVKGLPCKPSVSLLESLLGACRFHGDVELGEKISWMLFEMDPENPRTYVMLYNIYAAAGRCTDANKLRVAQLRMLPAQHHRVITSIFKRITYSPRSIVAHSGLTLLETGIGVSYAKEARYQGSERLLRNRIQLCLCGRTYSLPSDKSACIRDVVRSVRRLNGRVFGRQEEVNIREMERLLSLTCWQYESG</sequence>
<feature type="repeat" description="PPR" evidence="2">
    <location>
        <begin position="537"/>
        <end position="571"/>
    </location>
</feature>
<feature type="repeat" description="PPR" evidence="2">
    <location>
        <begin position="871"/>
        <end position="905"/>
    </location>
</feature>
<evidence type="ECO:0000313" key="4">
    <source>
        <dbReference type="Proteomes" id="UP000516437"/>
    </source>
</evidence>
<feature type="repeat" description="PPR" evidence="2">
    <location>
        <begin position="607"/>
        <end position="641"/>
    </location>
</feature>
<dbReference type="GO" id="GO:0003729">
    <property type="term" value="F:mRNA binding"/>
    <property type="evidence" value="ECO:0007669"/>
    <property type="project" value="UniProtKB-ARBA"/>
</dbReference>
<dbReference type="FunFam" id="1.25.40.10:FF:000090">
    <property type="entry name" value="Pentatricopeptide repeat-containing protein, chloroplastic"/>
    <property type="match status" value="1"/>
</dbReference>
<keyword evidence="4" id="KW-1185">Reference proteome</keyword>
<protein>
    <recommendedName>
        <fullName evidence="5">Pentacotripeptide-repeat region of PRORP domain-containing protein</fullName>
    </recommendedName>
</protein>
<feature type="repeat" description="PPR" evidence="2">
    <location>
        <begin position="436"/>
        <end position="470"/>
    </location>
</feature>
<accession>A0A6A1VT43</accession>
<dbReference type="InterPro" id="IPR046848">
    <property type="entry name" value="E_motif"/>
</dbReference>
<feature type="repeat" description="PPR" evidence="2">
    <location>
        <begin position="335"/>
        <end position="369"/>
    </location>
</feature>
<comment type="caution">
    <text evidence="3">The sequence shown here is derived from an EMBL/GenBank/DDBJ whole genome shotgun (WGS) entry which is preliminary data.</text>
</comment>
<feature type="repeat" description="PPR" evidence="2">
    <location>
        <begin position="234"/>
        <end position="268"/>
    </location>
</feature>
<evidence type="ECO:0000256" key="2">
    <source>
        <dbReference type="PROSITE-ProRule" id="PRU00708"/>
    </source>
</evidence>
<evidence type="ECO:0000256" key="1">
    <source>
        <dbReference type="ARBA" id="ARBA00022737"/>
    </source>
</evidence>
<dbReference type="InterPro" id="IPR011990">
    <property type="entry name" value="TPR-like_helical_dom_sf"/>
</dbReference>
<dbReference type="Pfam" id="PF01535">
    <property type="entry name" value="PPR"/>
    <property type="match status" value="7"/>
</dbReference>
<evidence type="ECO:0000313" key="3">
    <source>
        <dbReference type="EMBL" id="KAB1214718.1"/>
    </source>
</evidence>
<dbReference type="InterPro" id="IPR002885">
    <property type="entry name" value="PPR_rpt"/>
</dbReference>
<dbReference type="PANTHER" id="PTHR47926">
    <property type="entry name" value="PENTATRICOPEPTIDE REPEAT-CONTAINING PROTEIN"/>
    <property type="match status" value="1"/>
</dbReference>
<dbReference type="AlphaFoldDB" id="A0A6A1VT43"/>
<dbReference type="Pfam" id="PF13041">
    <property type="entry name" value="PPR_2"/>
    <property type="match status" value="2"/>
</dbReference>
<dbReference type="FunFam" id="1.25.40.10:FF:000344">
    <property type="entry name" value="Pentatricopeptide repeat-containing protein"/>
    <property type="match status" value="1"/>
</dbReference>
<evidence type="ECO:0008006" key="5">
    <source>
        <dbReference type="Google" id="ProtNLM"/>
    </source>
</evidence>
<dbReference type="InterPro" id="IPR046960">
    <property type="entry name" value="PPR_At4g14850-like_plant"/>
</dbReference>
<proteinExistence type="predicted"/>
<dbReference type="Gene3D" id="1.25.40.10">
    <property type="entry name" value="Tetratricopeptide repeat domain"/>
    <property type="match status" value="8"/>
</dbReference>
<name>A0A6A1VT43_9ROSI</name>
<dbReference type="FunFam" id="1.25.40.10:FF:000073">
    <property type="entry name" value="Pentatricopeptide repeat-containing protein chloroplastic"/>
    <property type="match status" value="2"/>
</dbReference>
<dbReference type="PROSITE" id="PS51375">
    <property type="entry name" value="PPR"/>
    <property type="match status" value="7"/>
</dbReference>